<dbReference type="InterPro" id="IPR013552">
    <property type="entry name" value="Thioester_dom"/>
</dbReference>
<dbReference type="Pfam" id="PF08341">
    <property type="entry name" value="TED"/>
    <property type="match status" value="1"/>
</dbReference>
<accession>A0A6I5MZ23</accession>
<evidence type="ECO:0000256" key="2">
    <source>
        <dbReference type="SAM" id="Phobius"/>
    </source>
</evidence>
<feature type="compositionally biased region" description="Low complexity" evidence="1">
    <location>
        <begin position="1609"/>
        <end position="1622"/>
    </location>
</feature>
<dbReference type="Gene3D" id="2.60.40.3930">
    <property type="match status" value="4"/>
</dbReference>
<gene>
    <name evidence="6" type="ORF">F6S87_00090</name>
</gene>
<feature type="region of interest" description="Disordered" evidence="1">
    <location>
        <begin position="1596"/>
        <end position="1622"/>
    </location>
</feature>
<feature type="domain" description="T-Q ester bond containing" evidence="5">
    <location>
        <begin position="1458"/>
        <end position="1593"/>
    </location>
</feature>
<evidence type="ECO:0000256" key="1">
    <source>
        <dbReference type="SAM" id="MobiDB-lite"/>
    </source>
</evidence>
<feature type="transmembrane region" description="Helical" evidence="2">
    <location>
        <begin position="1632"/>
        <end position="1650"/>
    </location>
</feature>
<dbReference type="InterPro" id="IPR041033">
    <property type="entry name" value="SpaA_PFL_dom_1"/>
</dbReference>
<dbReference type="Pfam" id="PF17802">
    <property type="entry name" value="SpaA"/>
    <property type="match status" value="1"/>
</dbReference>
<reference evidence="6 7" key="1">
    <citation type="submission" date="2019-09" db="EMBL/GenBank/DDBJ databases">
        <title>Phylogenetic characterization of a novel taxon of the genus Bifidobacterium: Bifidobacterium choloepi sp. nov.</title>
        <authorList>
            <person name="Modesto M."/>
            <person name="Satti M."/>
        </authorList>
    </citation>
    <scope>NUCLEOTIDE SEQUENCE [LARGE SCALE GENOMIC DNA]</scope>
    <source>
        <strain evidence="6 7">BRDM6</strain>
    </source>
</reference>
<keyword evidence="7" id="KW-1185">Reference proteome</keyword>
<comment type="caution">
    <text evidence="6">The sequence shown here is derived from an EMBL/GenBank/DDBJ whole genome shotgun (WGS) entry which is preliminary data.</text>
</comment>
<keyword evidence="2" id="KW-0472">Membrane</keyword>
<evidence type="ECO:0000259" key="4">
    <source>
        <dbReference type="Pfam" id="PF17802"/>
    </source>
</evidence>
<organism evidence="6 7">
    <name type="scientific">Bifidobacterium choloepi</name>
    <dbReference type="NCBI Taxonomy" id="2614131"/>
    <lineage>
        <taxon>Bacteria</taxon>
        <taxon>Bacillati</taxon>
        <taxon>Actinomycetota</taxon>
        <taxon>Actinomycetes</taxon>
        <taxon>Bifidobacteriales</taxon>
        <taxon>Bifidobacteriaceae</taxon>
        <taxon>Bifidobacterium</taxon>
    </lineage>
</organism>
<keyword evidence="2" id="KW-0812">Transmembrane</keyword>
<sequence length="1671" mass="175985">MPGGGGHGGNRRIRPPEVRRVGPAGETGASWTCPGYPAGRRRGRATERVRRVAGMPIKPERIVTMRLADIARRTLATLTATVTVAAGLAAGVMPATATTNPYPDTMYFTTGFRNMNLVGTGGSPHVSYGFTASSDGSVMLDWDDNVAYCLDADLDAPGDYGATWVDGNSSREQVNATPTYVRYALTADSPLTGAVGWIAANGYPTVSRVYDYDMDTGDARAITQIALWLQAGDVVARDGVLYFASTGAVYGDSTHLSSVAFYPHGTVHDSSNPDTMTMLELAQRLAADGEANKTQTTYRAWAYTATSGTYQRMLYVTSSRDIALAKHSADTAYTDGNDAYSMEGAEYTVYADDALDMPVGTLVTDAAGMSTTTLTLPPGDYYVKETKAPASGYLLNDSVMTIGVTAGAGIQTFDLDGDQAEHALADTGTIRVQKALASQSAAGETHAGITSLAGVRFRLDWYPTVAATAADLAGLTPAASAVWETDADGVVDYAAADPVEGSWPFTDESGNRVLPLGTVEVTETDAPDWAVVAGSGNQGSLFTLTDAGDHVTVVKTTLDAWHDDATVTGDPATTVVFPDDEARGSVRVVKTDDDTKTSTPQGDATLDGVEYEIVNDNARHATVNGVDYEPGAVVATIVTGLVDGEYVAATEARALPYGSYLIRESSSSTGYHLAGFEESFTIARDGQEVMFTVTQHGVTVTGGTVAGYGANTNDVQRGGIQLVKTDRETGLPVALGAATLDGTVFEIVNRSAGSVVVNGVDYEPGDIVTTIAAAWQSLLDEDGQDTGQTGYVARTAIDELPYGTYEVREAAASDGYLRDADSRAWSRTFTVGHDGGDATTGTYPANAAPNRYATLADTDAGTLPANQVQRVDFHFAKKDGETMDPMGNIAWLLTSNTTGETHVLVTDTNGEIHTKSCEAVFNDNGTSTTGCRVRTDNTNANDPDAINTNGAVAIVDGEYVVVDADRLDPTAGTWFTGIGPDTANATVQWTSATTYDVTDANGTVHAAAVDNLLRALPYDDYTLTELATPGANDGRRMVVTTLVAREYTKNADGTVNHDANGIDLDYGTIDNDRLGIATRLAYYGNGADPFDDDGNPGDKTAPATGTVKLVDVVDYYGIPAGQYTLSGELHIIDNGTPDPNPVATAATTITVKSTNSAQAKLSLVIDDATALAGHTVVCYETLTDANGTIVAQHHDPDDTDQQVAFPAIATTATGDIDDEANATASSIAIVDTVEYANLQAGKTYTLTGTLHQRADDNTDQGPVTDIDGNEVTTTVTFVPAATDGTIDIGFQFTPDPDLAGHTVVAYETLTKNNTVYAIHANIADDNQDIHFPDIHTVATDLFDDDKQMGAGTTTLNDTVSYANLVPGHEYTITATLHIRADNGDDNGPVTDTDGNPITIQTTFTPDQENGTITIEIPFDSTPYAGTTIVAYETLTRNNTVLAIHANIADDNQAVTIANIHTTLTGTRNTHDIQPDTTGTDHATITLIDTVEYHHLAPNTTYRLDGTLHVRDATGHDQGTLTDTDGNAITASTTFVPNTTDGTQEVTFQFTMPANTLADTVLVAYETLTSNPDTTTQQTVATHADITDNNQTVTITTTPTEQPADQEPATTTPTTTTTTTQTSQTLANTGNNITTILATMAILTAIAAALASQRATHRKKPAHSRQSVSSAP</sequence>
<name>A0A6I5MZ23_9BIFI</name>
<feature type="domain" description="Thioester" evidence="3">
    <location>
        <begin position="146"/>
        <end position="228"/>
    </location>
</feature>
<evidence type="ECO:0000313" key="6">
    <source>
        <dbReference type="EMBL" id="NEG69055.1"/>
    </source>
</evidence>
<feature type="domain" description="T-Q ester bond containing" evidence="5">
    <location>
        <begin position="1332"/>
        <end position="1455"/>
    </location>
</feature>
<dbReference type="Gene3D" id="2.60.40.10">
    <property type="entry name" value="Immunoglobulins"/>
    <property type="match status" value="3"/>
</dbReference>
<dbReference type="InterPro" id="IPR041100">
    <property type="entry name" value="TQ"/>
</dbReference>
<evidence type="ECO:0000259" key="5">
    <source>
        <dbReference type="Pfam" id="PF18202"/>
    </source>
</evidence>
<dbReference type="InterPro" id="IPR013783">
    <property type="entry name" value="Ig-like_fold"/>
</dbReference>
<dbReference type="NCBIfam" id="NF033903">
    <property type="entry name" value="VaFE_rpt"/>
    <property type="match status" value="4"/>
</dbReference>
<dbReference type="NCBIfam" id="TIGR03934">
    <property type="entry name" value="TQXA_dom"/>
    <property type="match status" value="1"/>
</dbReference>
<dbReference type="Pfam" id="PF18202">
    <property type="entry name" value="TQ"/>
    <property type="match status" value="4"/>
</dbReference>
<feature type="domain" description="SpaA-like prealbumin fold" evidence="4">
    <location>
        <begin position="334"/>
        <end position="410"/>
    </location>
</feature>
<dbReference type="Proteomes" id="UP000469292">
    <property type="component" value="Unassembled WGS sequence"/>
</dbReference>
<feature type="region of interest" description="Disordered" evidence="1">
    <location>
        <begin position="1"/>
        <end position="44"/>
    </location>
</feature>
<dbReference type="InterPro" id="IPR023849">
    <property type="entry name" value="TQXA_dom"/>
</dbReference>
<proteinExistence type="predicted"/>
<feature type="domain" description="T-Q ester bond containing" evidence="5">
    <location>
        <begin position="1096"/>
        <end position="1203"/>
    </location>
</feature>
<keyword evidence="2" id="KW-1133">Transmembrane helix</keyword>
<dbReference type="EMBL" id="VYSG01000001">
    <property type="protein sequence ID" value="NEG69055.1"/>
    <property type="molecule type" value="Genomic_DNA"/>
</dbReference>
<evidence type="ECO:0000313" key="7">
    <source>
        <dbReference type="Proteomes" id="UP000469292"/>
    </source>
</evidence>
<feature type="domain" description="T-Q ester bond containing" evidence="5">
    <location>
        <begin position="1206"/>
        <end position="1330"/>
    </location>
</feature>
<evidence type="ECO:0000259" key="3">
    <source>
        <dbReference type="Pfam" id="PF08341"/>
    </source>
</evidence>
<dbReference type="GO" id="GO:0005975">
    <property type="term" value="P:carbohydrate metabolic process"/>
    <property type="evidence" value="ECO:0007669"/>
    <property type="project" value="UniProtKB-ARBA"/>
</dbReference>
<protein>
    <submittedName>
        <fullName evidence="6">VaFE repeat-containing surface-anchored protein</fullName>
    </submittedName>
</protein>